<accession>A0A7C1ZMV6</accession>
<name>A0A7C1ZMV6_DESA2</name>
<reference evidence="1" key="1">
    <citation type="journal article" date="2020" name="mSystems">
        <title>Genome- and Community-Level Interaction Insights into Carbon Utilization and Element Cycling Functions of Hydrothermarchaeota in Hydrothermal Sediment.</title>
        <authorList>
            <person name="Zhou Z."/>
            <person name="Liu Y."/>
            <person name="Xu W."/>
            <person name="Pan J."/>
            <person name="Luo Z.H."/>
            <person name="Li M."/>
        </authorList>
    </citation>
    <scope>NUCLEOTIDE SEQUENCE [LARGE SCALE GENOMIC DNA]</scope>
    <source>
        <strain evidence="1">HyVt-389</strain>
    </source>
</reference>
<evidence type="ECO:0000313" key="1">
    <source>
        <dbReference type="EMBL" id="HEC67447.1"/>
    </source>
</evidence>
<dbReference type="EMBL" id="DRIH01000045">
    <property type="protein sequence ID" value="HEC67447.1"/>
    <property type="molecule type" value="Genomic_DNA"/>
</dbReference>
<comment type="caution">
    <text evidence="1">The sequence shown here is derived from an EMBL/GenBank/DDBJ whole genome shotgun (WGS) entry which is preliminary data.</text>
</comment>
<dbReference type="AlphaFoldDB" id="A0A7C1ZMV6"/>
<organism evidence="1">
    <name type="scientific">Desulfofervidus auxilii</name>
    <dbReference type="NCBI Taxonomy" id="1621989"/>
    <lineage>
        <taxon>Bacteria</taxon>
        <taxon>Pseudomonadati</taxon>
        <taxon>Thermodesulfobacteriota</taxon>
        <taxon>Candidatus Desulfofervidia</taxon>
        <taxon>Candidatus Desulfofervidales</taxon>
        <taxon>Candidatus Desulfofervidaceae</taxon>
        <taxon>Candidatus Desulfofervidus</taxon>
    </lineage>
</organism>
<protein>
    <submittedName>
        <fullName evidence="1">Uncharacterized protein</fullName>
    </submittedName>
</protein>
<proteinExistence type="predicted"/>
<gene>
    <name evidence="1" type="ORF">ENI35_01315</name>
</gene>
<dbReference type="Proteomes" id="UP000885738">
    <property type="component" value="Unassembled WGS sequence"/>
</dbReference>
<sequence>MKDIELILCSKIDSALVKRLLEHYIEIKQNFFLGRYELSQLNSAKFAEVVFRILEYITRGNYTPLDKDIQINALIQYLENLPKNKHPDSIRLHIPRILKIIYDIRSKRGVTHVSEINPNLMDAIFVVSACDWVLAEFIRLYYIDNPNDAQKIINRIVQRKVPIIEEFEGDLKVLKPELSVADKILLILYKKHPEYVSTSDLKKWIKTKSLTHIPTVLRQLNYEAKIHRRNKENIITKKGIAYVEEKLPNEI</sequence>